<dbReference type="GO" id="GO:0005524">
    <property type="term" value="F:ATP binding"/>
    <property type="evidence" value="ECO:0007669"/>
    <property type="project" value="UniProtKB-KW"/>
</dbReference>
<dbReference type="InterPro" id="IPR004101">
    <property type="entry name" value="Mur_ligase_C"/>
</dbReference>
<dbReference type="InterPro" id="IPR036565">
    <property type="entry name" value="Mur-like_cat_sf"/>
</dbReference>
<dbReference type="Pfam" id="PF02875">
    <property type="entry name" value="Mur_ligase_C"/>
    <property type="match status" value="1"/>
</dbReference>
<reference evidence="5" key="1">
    <citation type="submission" date="2019-08" db="EMBL/GenBank/DDBJ databases">
        <authorList>
            <person name="Kucharzyk K."/>
            <person name="Murdoch R.W."/>
            <person name="Higgins S."/>
            <person name="Loffler F."/>
        </authorList>
    </citation>
    <scope>NUCLEOTIDE SEQUENCE</scope>
</reference>
<feature type="domain" description="Mur ligase C-terminal" evidence="4">
    <location>
        <begin position="101"/>
        <end position="210"/>
    </location>
</feature>
<dbReference type="Gene3D" id="3.40.1190.10">
    <property type="entry name" value="Mur-like, catalytic domain"/>
    <property type="match status" value="1"/>
</dbReference>
<dbReference type="InterPro" id="IPR036615">
    <property type="entry name" value="Mur_ligase_C_dom_sf"/>
</dbReference>
<dbReference type="GO" id="GO:0047480">
    <property type="term" value="F:UDP-N-acetylmuramoyl-tripeptide-D-alanyl-D-alanine ligase activity"/>
    <property type="evidence" value="ECO:0007669"/>
    <property type="project" value="UniProtKB-EC"/>
</dbReference>
<dbReference type="SUPFAM" id="SSF53244">
    <property type="entry name" value="MurD-like peptide ligases, peptide-binding domain"/>
    <property type="match status" value="1"/>
</dbReference>
<gene>
    <name evidence="5" type="primary">murF_44</name>
    <name evidence="5" type="ORF">SDC9_173332</name>
</gene>
<proteinExistence type="predicted"/>
<sequence length="229" mass="24015">MIPKLCPAVEVLEEAAAPCRVLRFGEGEDCDVSARYLGGELEGSSFDLIFRGGETFRISWSLSGRHQAMNAAAAGAAALAAGISPATIAAGLRQTRLPGMRSKITRLENGVICLNDAYNANPGSMRAAFEHLAEFADPGKLVLLLGEMRELGEGSAQAHREIRELAEKMFPGARIVTIGSGFRDARGKEHYADAAGARHVAAGAAPGTLVFAKGSRGIAVEEALPEGAR</sequence>
<accession>A0A645GG36</accession>
<dbReference type="InterPro" id="IPR051046">
    <property type="entry name" value="MurCDEF_CellWall_CoF430Synth"/>
</dbReference>
<dbReference type="EMBL" id="VSSQ01075265">
    <property type="protein sequence ID" value="MPN25911.1"/>
    <property type="molecule type" value="Genomic_DNA"/>
</dbReference>
<evidence type="ECO:0000256" key="1">
    <source>
        <dbReference type="ARBA" id="ARBA00022598"/>
    </source>
</evidence>
<evidence type="ECO:0000256" key="3">
    <source>
        <dbReference type="ARBA" id="ARBA00022840"/>
    </source>
</evidence>
<keyword evidence="1 5" id="KW-0436">Ligase</keyword>
<dbReference type="AlphaFoldDB" id="A0A645GG36"/>
<protein>
    <submittedName>
        <fullName evidence="5">UDP-N-acetylmuramoyl-tripeptide--D-alanyl-D-alanine ligase</fullName>
        <ecNumber evidence="5">6.3.2.10</ecNumber>
    </submittedName>
</protein>
<evidence type="ECO:0000259" key="4">
    <source>
        <dbReference type="Pfam" id="PF02875"/>
    </source>
</evidence>
<name>A0A645GG36_9ZZZZ</name>
<dbReference type="EC" id="6.3.2.10" evidence="5"/>
<comment type="caution">
    <text evidence="5">The sequence shown here is derived from an EMBL/GenBank/DDBJ whole genome shotgun (WGS) entry which is preliminary data.</text>
</comment>
<evidence type="ECO:0000313" key="5">
    <source>
        <dbReference type="EMBL" id="MPN25911.1"/>
    </source>
</evidence>
<keyword evidence="2" id="KW-0547">Nucleotide-binding</keyword>
<evidence type="ECO:0000256" key="2">
    <source>
        <dbReference type="ARBA" id="ARBA00022741"/>
    </source>
</evidence>
<dbReference type="PANTHER" id="PTHR43024:SF1">
    <property type="entry name" value="UDP-N-ACETYLMURAMOYL-TRIPEPTIDE--D-ALANYL-D-ALANINE LIGASE"/>
    <property type="match status" value="1"/>
</dbReference>
<keyword evidence="3" id="KW-0067">ATP-binding</keyword>
<dbReference type="PANTHER" id="PTHR43024">
    <property type="entry name" value="UDP-N-ACETYLMURAMOYL-TRIPEPTIDE--D-ALANYL-D-ALANINE LIGASE"/>
    <property type="match status" value="1"/>
</dbReference>
<dbReference type="SUPFAM" id="SSF53623">
    <property type="entry name" value="MurD-like peptide ligases, catalytic domain"/>
    <property type="match status" value="1"/>
</dbReference>
<organism evidence="5">
    <name type="scientific">bioreactor metagenome</name>
    <dbReference type="NCBI Taxonomy" id="1076179"/>
    <lineage>
        <taxon>unclassified sequences</taxon>
        <taxon>metagenomes</taxon>
        <taxon>ecological metagenomes</taxon>
    </lineage>
</organism>
<dbReference type="Gene3D" id="3.90.190.20">
    <property type="entry name" value="Mur ligase, C-terminal domain"/>
    <property type="match status" value="1"/>
</dbReference>